<evidence type="ECO:0000256" key="1">
    <source>
        <dbReference type="SAM" id="SignalP"/>
    </source>
</evidence>
<feature type="domain" description="Peptidoglycan binding-like" evidence="2">
    <location>
        <begin position="72"/>
        <end position="124"/>
    </location>
</feature>
<dbReference type="SUPFAM" id="SSF47090">
    <property type="entry name" value="PGBD-like"/>
    <property type="match status" value="2"/>
</dbReference>
<keyword evidence="3" id="KW-0378">Hydrolase</keyword>
<evidence type="ECO:0000313" key="4">
    <source>
        <dbReference type="Proteomes" id="UP000198741"/>
    </source>
</evidence>
<dbReference type="InterPro" id="IPR002477">
    <property type="entry name" value="Peptidoglycan-bd-like"/>
</dbReference>
<feature type="signal peptide" evidence="1">
    <location>
        <begin position="1"/>
        <end position="21"/>
    </location>
</feature>
<dbReference type="AlphaFoldDB" id="A0A1H0R9J9"/>
<evidence type="ECO:0000259" key="2">
    <source>
        <dbReference type="Pfam" id="PF01471"/>
    </source>
</evidence>
<dbReference type="InterPro" id="IPR036366">
    <property type="entry name" value="PGBDSf"/>
</dbReference>
<dbReference type="InterPro" id="IPR036365">
    <property type="entry name" value="PGBD-like_sf"/>
</dbReference>
<keyword evidence="4" id="KW-1185">Reference proteome</keyword>
<dbReference type="Gene3D" id="1.10.101.10">
    <property type="entry name" value="PGBD-like superfamily/PGBD"/>
    <property type="match status" value="2"/>
</dbReference>
<protein>
    <submittedName>
        <fullName evidence="3">Peptidoglycan-binding (PGRP) domain of peptidoglycan hydrolases-containing protein</fullName>
    </submittedName>
</protein>
<accession>A0A1H0R9J9</accession>
<feature type="chain" id="PRO_5039323811" evidence="1">
    <location>
        <begin position="22"/>
        <end position="209"/>
    </location>
</feature>
<dbReference type="Proteomes" id="UP000198741">
    <property type="component" value="Chromosome I"/>
</dbReference>
<keyword evidence="1" id="KW-0732">Signal</keyword>
<dbReference type="EMBL" id="LT629710">
    <property type="protein sequence ID" value="SDP25716.1"/>
    <property type="molecule type" value="Genomic_DNA"/>
</dbReference>
<name>A0A1H0R9J9_9ACTN</name>
<dbReference type="Pfam" id="PF01471">
    <property type="entry name" value="PG_binding_1"/>
    <property type="match status" value="1"/>
</dbReference>
<sequence>MKIRIRTLFGVLALAVGLVFAVPSAAASSAPAGPGPAVVTMAQAAGMPNASGGDDTPAPLPAWPVVRRGSVGQPVRTLQYLLDARGATLAVDGIFGPRTDAAVRSFQSAHGLVVDGIVGPRTWRSVIITVRYGSVGSAVKAVQDQANFRGGREWPPVLVVDGVFGSRTRSWVTAFQTVAANDFGHLNVTVDGVVGPVTWRLLISGYLSG</sequence>
<dbReference type="RefSeq" id="WP_197676230.1">
    <property type="nucleotide sequence ID" value="NZ_LT629710.1"/>
</dbReference>
<dbReference type="STRING" id="1090615.SAMN04515671_3443"/>
<gene>
    <name evidence="3" type="ORF">SAMN04515671_3443</name>
</gene>
<reference evidence="3 4" key="1">
    <citation type="submission" date="2016-10" db="EMBL/GenBank/DDBJ databases">
        <authorList>
            <person name="de Groot N.N."/>
        </authorList>
    </citation>
    <scope>NUCLEOTIDE SEQUENCE [LARGE SCALE GENOMIC DNA]</scope>
    <source>
        <strain evidence="4">P4-7,KCTC 19426,CECT 7604</strain>
    </source>
</reference>
<proteinExistence type="predicted"/>
<evidence type="ECO:0000313" key="3">
    <source>
        <dbReference type="EMBL" id="SDP25716.1"/>
    </source>
</evidence>
<dbReference type="GO" id="GO:0016787">
    <property type="term" value="F:hydrolase activity"/>
    <property type="evidence" value="ECO:0007669"/>
    <property type="project" value="UniProtKB-KW"/>
</dbReference>
<organism evidence="3 4">
    <name type="scientific">Nakamurella panacisegetis</name>
    <dbReference type="NCBI Taxonomy" id="1090615"/>
    <lineage>
        <taxon>Bacteria</taxon>
        <taxon>Bacillati</taxon>
        <taxon>Actinomycetota</taxon>
        <taxon>Actinomycetes</taxon>
        <taxon>Nakamurellales</taxon>
        <taxon>Nakamurellaceae</taxon>
        <taxon>Nakamurella</taxon>
    </lineage>
</organism>